<comment type="pathway">
    <text evidence="1 6">Carbohydrate biosynthesis; dTDP-L-rhamnose biosynthesis.</text>
</comment>
<comment type="catalytic activity">
    <reaction evidence="5 6">
        <text>dTDP-beta-L-rhamnose + NADP(+) = dTDP-4-dehydro-beta-L-rhamnose + NADPH + H(+)</text>
        <dbReference type="Rhea" id="RHEA:21796"/>
        <dbReference type="ChEBI" id="CHEBI:15378"/>
        <dbReference type="ChEBI" id="CHEBI:57510"/>
        <dbReference type="ChEBI" id="CHEBI:57783"/>
        <dbReference type="ChEBI" id="CHEBI:58349"/>
        <dbReference type="ChEBI" id="CHEBI:62830"/>
        <dbReference type="EC" id="1.1.1.133"/>
    </reaction>
</comment>
<keyword evidence="9" id="KW-1185">Reference proteome</keyword>
<proteinExistence type="inferred from homology"/>
<keyword evidence="6 8" id="KW-0560">Oxidoreductase</keyword>
<evidence type="ECO:0000256" key="5">
    <source>
        <dbReference type="ARBA" id="ARBA00048200"/>
    </source>
</evidence>
<dbReference type="GO" id="GO:0008831">
    <property type="term" value="F:dTDP-4-dehydrorhamnose reductase activity"/>
    <property type="evidence" value="ECO:0007669"/>
    <property type="project" value="UniProtKB-EC"/>
</dbReference>
<dbReference type="Gene3D" id="3.40.50.720">
    <property type="entry name" value="NAD(P)-binding Rossmann-like Domain"/>
    <property type="match status" value="1"/>
</dbReference>
<dbReference type="PANTHER" id="PTHR10491">
    <property type="entry name" value="DTDP-4-DEHYDRORHAMNOSE REDUCTASE"/>
    <property type="match status" value="1"/>
</dbReference>
<reference evidence="8 9" key="1">
    <citation type="submission" date="2022-06" db="EMBL/GenBank/DDBJ databases">
        <title>Rhizosaccharibacter gen. nov. sp. nov. KSS12, endophytic bacteria isolated from sugarcane.</title>
        <authorList>
            <person name="Pitiwittayakul N."/>
        </authorList>
    </citation>
    <scope>NUCLEOTIDE SEQUENCE [LARGE SCALE GENOMIC DNA]</scope>
    <source>
        <strain evidence="8 9">KSS12</strain>
    </source>
</reference>
<comment type="function">
    <text evidence="6">Catalyzes the reduction of dTDP-6-deoxy-L-lyxo-4-hexulose to yield dTDP-L-rhamnose.</text>
</comment>
<feature type="domain" description="RmlD-like substrate binding" evidence="7">
    <location>
        <begin position="16"/>
        <end position="301"/>
    </location>
</feature>
<evidence type="ECO:0000256" key="3">
    <source>
        <dbReference type="ARBA" id="ARBA00012929"/>
    </source>
</evidence>
<name>A0ABT1VSZ7_9PROT</name>
<dbReference type="InterPro" id="IPR036291">
    <property type="entry name" value="NAD(P)-bd_dom_sf"/>
</dbReference>
<dbReference type="EC" id="1.1.1.133" evidence="3 6"/>
<sequence>MAAPVSGGLLPEGGPVLVTGGSGQVATSLERLGGPRIRRVGRPQLDFDRPDSIAETFRSVAPVAVVNAAAWTAVDAAENEPEGAARANRDAPEILARLCAEAGIPLIHISTDYVFDGDKGAPYTEADPTSPTGVYGRTKAEGEQAALAANPRTVVLRTSWVYSATGKNFVRTMINAGEKNPVLRVVGDQQGSPTSADDLAEAVLRIVALIERDGWKPDYAGIFHASGTGETTWHGLAVAALERAAHHGRTMPDVQAIRTADWPTPARRPADSRLDCDKLHRVFGVRLPEWRTSLDRTVDRLLSPAAS</sequence>
<gene>
    <name evidence="8" type="primary">rfbD</name>
    <name evidence="8" type="ORF">NFI88_01255</name>
</gene>
<comment type="similarity">
    <text evidence="2 6">Belongs to the dTDP-4-dehydrorhamnose reductase family.</text>
</comment>
<evidence type="ECO:0000313" key="8">
    <source>
        <dbReference type="EMBL" id="MCQ8239467.1"/>
    </source>
</evidence>
<accession>A0ABT1VSZ7</accession>
<comment type="caution">
    <text evidence="8">The sequence shown here is derived from an EMBL/GenBank/DDBJ whole genome shotgun (WGS) entry which is preliminary data.</text>
</comment>
<dbReference type="EMBL" id="JAMZEJ010000001">
    <property type="protein sequence ID" value="MCQ8239467.1"/>
    <property type="molecule type" value="Genomic_DNA"/>
</dbReference>
<protein>
    <recommendedName>
        <fullName evidence="4 6">dTDP-4-dehydrorhamnose reductase</fullName>
        <ecNumber evidence="3 6">1.1.1.133</ecNumber>
    </recommendedName>
</protein>
<dbReference type="SUPFAM" id="SSF51735">
    <property type="entry name" value="NAD(P)-binding Rossmann-fold domains"/>
    <property type="match status" value="1"/>
</dbReference>
<keyword evidence="6" id="KW-0521">NADP</keyword>
<dbReference type="PANTHER" id="PTHR10491:SF4">
    <property type="entry name" value="METHIONINE ADENOSYLTRANSFERASE 2 SUBUNIT BETA"/>
    <property type="match status" value="1"/>
</dbReference>
<dbReference type="Gene3D" id="3.90.25.10">
    <property type="entry name" value="UDP-galactose 4-epimerase, domain 1"/>
    <property type="match status" value="1"/>
</dbReference>
<evidence type="ECO:0000256" key="2">
    <source>
        <dbReference type="ARBA" id="ARBA00010944"/>
    </source>
</evidence>
<dbReference type="Proteomes" id="UP001524547">
    <property type="component" value="Unassembled WGS sequence"/>
</dbReference>
<dbReference type="InterPro" id="IPR029903">
    <property type="entry name" value="RmlD-like-bd"/>
</dbReference>
<evidence type="ECO:0000256" key="6">
    <source>
        <dbReference type="RuleBase" id="RU364082"/>
    </source>
</evidence>
<dbReference type="NCBIfam" id="TIGR01214">
    <property type="entry name" value="rmlD"/>
    <property type="match status" value="1"/>
</dbReference>
<evidence type="ECO:0000256" key="4">
    <source>
        <dbReference type="ARBA" id="ARBA00017099"/>
    </source>
</evidence>
<comment type="cofactor">
    <cofactor evidence="6">
        <name>Mg(2+)</name>
        <dbReference type="ChEBI" id="CHEBI:18420"/>
    </cofactor>
    <text evidence="6">Binds 1 Mg(2+) ion per monomer.</text>
</comment>
<dbReference type="InterPro" id="IPR005913">
    <property type="entry name" value="dTDP_dehydrorham_reduct"/>
</dbReference>
<organism evidence="8 9">
    <name type="scientific">Rhizosaccharibacter radicis</name>
    <dbReference type="NCBI Taxonomy" id="2782605"/>
    <lineage>
        <taxon>Bacteria</taxon>
        <taxon>Pseudomonadati</taxon>
        <taxon>Pseudomonadota</taxon>
        <taxon>Alphaproteobacteria</taxon>
        <taxon>Acetobacterales</taxon>
        <taxon>Acetobacteraceae</taxon>
        <taxon>Rhizosaccharibacter</taxon>
    </lineage>
</organism>
<evidence type="ECO:0000259" key="7">
    <source>
        <dbReference type="Pfam" id="PF04321"/>
    </source>
</evidence>
<dbReference type="RefSeq" id="WP_422918204.1">
    <property type="nucleotide sequence ID" value="NZ_JAMZEJ010000001.1"/>
</dbReference>
<evidence type="ECO:0000256" key="1">
    <source>
        <dbReference type="ARBA" id="ARBA00004781"/>
    </source>
</evidence>
<dbReference type="CDD" id="cd05254">
    <property type="entry name" value="dTDP_HR_like_SDR_e"/>
    <property type="match status" value="1"/>
</dbReference>
<evidence type="ECO:0000313" key="9">
    <source>
        <dbReference type="Proteomes" id="UP001524547"/>
    </source>
</evidence>
<dbReference type="Pfam" id="PF04321">
    <property type="entry name" value="RmlD_sub_bind"/>
    <property type="match status" value="1"/>
</dbReference>